<gene>
    <name evidence="2" type="ORF">TWF506_006333</name>
</gene>
<evidence type="ECO:0000313" key="3">
    <source>
        <dbReference type="Proteomes" id="UP001307849"/>
    </source>
</evidence>
<dbReference type="Proteomes" id="UP001307849">
    <property type="component" value="Unassembled WGS sequence"/>
</dbReference>
<organism evidence="2 3">
    <name type="scientific">Arthrobotrys conoides</name>
    <dbReference type="NCBI Taxonomy" id="74498"/>
    <lineage>
        <taxon>Eukaryota</taxon>
        <taxon>Fungi</taxon>
        <taxon>Dikarya</taxon>
        <taxon>Ascomycota</taxon>
        <taxon>Pezizomycotina</taxon>
        <taxon>Orbiliomycetes</taxon>
        <taxon>Orbiliales</taxon>
        <taxon>Orbiliaceae</taxon>
        <taxon>Arthrobotrys</taxon>
    </lineage>
</organism>
<dbReference type="Gene3D" id="3.30.760.10">
    <property type="entry name" value="RNA Cap, Translation Initiation Factor Eif4e"/>
    <property type="match status" value="1"/>
</dbReference>
<keyword evidence="3" id="KW-1185">Reference proteome</keyword>
<feature type="region of interest" description="Disordered" evidence="1">
    <location>
        <begin position="91"/>
        <end position="112"/>
    </location>
</feature>
<dbReference type="InterPro" id="IPR015034">
    <property type="entry name" value="Bles03"/>
</dbReference>
<comment type="caution">
    <text evidence="2">The sequence shown here is derived from an EMBL/GenBank/DDBJ whole genome shotgun (WGS) entry which is preliminary data.</text>
</comment>
<evidence type="ECO:0000313" key="2">
    <source>
        <dbReference type="EMBL" id="KAK6516424.1"/>
    </source>
</evidence>
<dbReference type="Pfam" id="PF08939">
    <property type="entry name" value="Bles03"/>
    <property type="match status" value="1"/>
</dbReference>
<dbReference type="EMBL" id="JAVHJM010000003">
    <property type="protein sequence ID" value="KAK6516424.1"/>
    <property type="molecule type" value="Genomic_DNA"/>
</dbReference>
<name>A0AAN8RYP5_9PEZI</name>
<reference evidence="2 3" key="1">
    <citation type="submission" date="2019-10" db="EMBL/GenBank/DDBJ databases">
        <authorList>
            <person name="Palmer J.M."/>
        </authorList>
    </citation>
    <scope>NUCLEOTIDE SEQUENCE [LARGE SCALE GENOMIC DNA]</scope>
    <source>
        <strain evidence="2 3">TWF506</strain>
    </source>
</reference>
<sequence>MTVRIPITHLRPRKCRFQHTRFNSSTAQGFTSNNDGRPLIRYLTKRDMVVDQYNYHFKITGNGSTNKPNFSKSPSNVTTIGETPRFTLTTVPDRNGPNIDFTTGGGGGDKNGLRMRPLRLDQSPVRPAGALTGLKIPGVKTLTLPVFEGPSNPILLNEFLKKYPPSTTTHESIAGTWIFVKRNNTNPGYPLSKADNFACAVKAEALLKETTTRIQSFDTDGVSTHGYLLERVFRSAARDLKDLAVKYNFICGAWFIPVSTQRVDRVFTELSRSLIAGELGRTFAHGVKSTVFNVPNMPPDIHIISVLVPDAWDKEANRKVLDVLLNVYGLAPSGCKPELYVQLGYGHFHKTKGDSCTFTPQDFFTRFQLSKARFAVAKERSFNRSSILGNRLGMGLIDYPVSELGTKIKSDKLEDEAKTPEAAN</sequence>
<proteinExistence type="predicted"/>
<dbReference type="SUPFAM" id="SSF55418">
    <property type="entry name" value="eIF4e-like"/>
    <property type="match status" value="1"/>
</dbReference>
<evidence type="ECO:0000256" key="1">
    <source>
        <dbReference type="SAM" id="MobiDB-lite"/>
    </source>
</evidence>
<dbReference type="InterPro" id="IPR023398">
    <property type="entry name" value="TIF_eIF4e-like"/>
</dbReference>
<accession>A0AAN8RYP5</accession>
<dbReference type="AlphaFoldDB" id="A0AAN8RYP5"/>
<protein>
    <submittedName>
        <fullName evidence="2">Uncharacterized protein</fullName>
    </submittedName>
</protein>